<reference evidence="1 2" key="1">
    <citation type="submission" date="2016-04" db="EMBL/GenBank/DDBJ databases">
        <title>A degradative enzymes factory behind the ericoid mycorrhizal symbiosis.</title>
        <authorList>
            <consortium name="DOE Joint Genome Institute"/>
            <person name="Martino E."/>
            <person name="Morin E."/>
            <person name="Grelet G."/>
            <person name="Kuo A."/>
            <person name="Kohler A."/>
            <person name="Daghino S."/>
            <person name="Barry K."/>
            <person name="Choi C."/>
            <person name="Cichocki N."/>
            <person name="Clum A."/>
            <person name="Copeland A."/>
            <person name="Hainaut M."/>
            <person name="Haridas S."/>
            <person name="Labutti K."/>
            <person name="Lindquist E."/>
            <person name="Lipzen A."/>
            <person name="Khouja H.-R."/>
            <person name="Murat C."/>
            <person name="Ohm R."/>
            <person name="Olson A."/>
            <person name="Spatafora J."/>
            <person name="Veneault-Fourrey C."/>
            <person name="Henrissat B."/>
            <person name="Grigoriev I."/>
            <person name="Martin F."/>
            <person name="Perotto S."/>
        </authorList>
    </citation>
    <scope>NUCLEOTIDE SEQUENCE [LARGE SCALE GENOMIC DNA]</scope>
    <source>
        <strain evidence="1 2">E</strain>
    </source>
</reference>
<name>A0A2J6SS57_9HELO</name>
<accession>A0A2J6SS57</accession>
<dbReference type="AlphaFoldDB" id="A0A2J6SS57"/>
<sequence>MNADSDVAKYTAKKPHQPALNEDYIQTDIQTLKAFLLLTTDVCRGCETEDAVTLLEIQRSRGLVTLHLPTSGPMPTNTQLTKFEIDRIIEGYPPFYREQFETTGGVILPFPTKHSGHIQRGAWVLSVGMTTSSGPTPCLYNMPRISHEKPNIYWRGTYVLTAFNMIDRTLAQLKAYEERHGGHFRSNPTSHAWCQDALTCFDMIMTSEYSSQPWALKKEQVEVSDLFKSIMGDCSCYRTCIRDSDHSVACGRNQHKKKDPAKALNQEQCIAALELFNNYQHTERNLQIIWPVLPEVLQSVVLGMSEVEQYFSYRGQKLELPRDVAEQRYIYIRRCSKDRY</sequence>
<organism evidence="1 2">
    <name type="scientific">Hyaloscypha bicolor E</name>
    <dbReference type="NCBI Taxonomy" id="1095630"/>
    <lineage>
        <taxon>Eukaryota</taxon>
        <taxon>Fungi</taxon>
        <taxon>Dikarya</taxon>
        <taxon>Ascomycota</taxon>
        <taxon>Pezizomycotina</taxon>
        <taxon>Leotiomycetes</taxon>
        <taxon>Helotiales</taxon>
        <taxon>Hyaloscyphaceae</taxon>
        <taxon>Hyaloscypha</taxon>
        <taxon>Hyaloscypha bicolor</taxon>
    </lineage>
</organism>
<dbReference type="GeneID" id="36596102"/>
<dbReference type="EMBL" id="KZ613872">
    <property type="protein sequence ID" value="PMD53592.1"/>
    <property type="molecule type" value="Genomic_DNA"/>
</dbReference>
<evidence type="ECO:0000313" key="1">
    <source>
        <dbReference type="EMBL" id="PMD53592.1"/>
    </source>
</evidence>
<dbReference type="InParanoid" id="A0A2J6SS57"/>
<dbReference type="Proteomes" id="UP000235371">
    <property type="component" value="Unassembled WGS sequence"/>
</dbReference>
<gene>
    <name evidence="1" type="ORF">K444DRAFT_700866</name>
</gene>
<dbReference type="RefSeq" id="XP_024730496.1">
    <property type="nucleotide sequence ID" value="XM_024888026.1"/>
</dbReference>
<dbReference type="OrthoDB" id="5292533at2759"/>
<protein>
    <submittedName>
        <fullName evidence="1">Uncharacterized protein</fullName>
    </submittedName>
</protein>
<proteinExistence type="predicted"/>
<evidence type="ECO:0000313" key="2">
    <source>
        <dbReference type="Proteomes" id="UP000235371"/>
    </source>
</evidence>
<keyword evidence="2" id="KW-1185">Reference proteome</keyword>